<evidence type="ECO:0000313" key="1">
    <source>
        <dbReference type="EMBL" id="CAH1776646.1"/>
    </source>
</evidence>
<gene>
    <name evidence="1" type="ORF">OFUS_LOCUS3802</name>
</gene>
<accession>A0A8J1TFM7</accession>
<protein>
    <submittedName>
        <fullName evidence="1">Uncharacterized protein</fullName>
    </submittedName>
</protein>
<dbReference type="Proteomes" id="UP000749559">
    <property type="component" value="Unassembled WGS sequence"/>
</dbReference>
<reference evidence="1" key="1">
    <citation type="submission" date="2022-03" db="EMBL/GenBank/DDBJ databases">
        <authorList>
            <person name="Martin C."/>
        </authorList>
    </citation>
    <scope>NUCLEOTIDE SEQUENCE</scope>
</reference>
<evidence type="ECO:0000313" key="2">
    <source>
        <dbReference type="Proteomes" id="UP000749559"/>
    </source>
</evidence>
<sequence length="199" mass="21968">MDDGDTWDDDVFTGRGLFEGQSTSTLHSLERHIADMDSMSSIERLDLSLQVSENATEDTRIQLKATPFKGGVILGTAMKEKVKGSVSKMVMQREVQSHDKALLSGNDQTGEVEDSIVEDNTKSDAAARFIPTSNFIHLGYHEYQSADSVKPIIGPRFSLVDTLWFKLHCTKQKCIVIVGAVIFIVTLIVVTLAVVLSRH</sequence>
<organism evidence="1 2">
    <name type="scientific">Owenia fusiformis</name>
    <name type="common">Polychaete worm</name>
    <dbReference type="NCBI Taxonomy" id="6347"/>
    <lineage>
        <taxon>Eukaryota</taxon>
        <taxon>Metazoa</taxon>
        <taxon>Spiralia</taxon>
        <taxon>Lophotrochozoa</taxon>
        <taxon>Annelida</taxon>
        <taxon>Polychaeta</taxon>
        <taxon>Sedentaria</taxon>
        <taxon>Canalipalpata</taxon>
        <taxon>Sabellida</taxon>
        <taxon>Oweniida</taxon>
        <taxon>Oweniidae</taxon>
        <taxon>Owenia</taxon>
    </lineage>
</organism>
<proteinExistence type="predicted"/>
<dbReference type="AlphaFoldDB" id="A0A8J1TFM7"/>
<dbReference type="EMBL" id="CAIIXF020000002">
    <property type="protein sequence ID" value="CAH1776646.1"/>
    <property type="molecule type" value="Genomic_DNA"/>
</dbReference>
<keyword evidence="2" id="KW-1185">Reference proteome</keyword>
<comment type="caution">
    <text evidence="1">The sequence shown here is derived from an EMBL/GenBank/DDBJ whole genome shotgun (WGS) entry which is preliminary data.</text>
</comment>
<name>A0A8J1TFM7_OWEFU</name>